<feature type="signal peptide" evidence="1">
    <location>
        <begin position="1"/>
        <end position="30"/>
    </location>
</feature>
<comment type="caution">
    <text evidence="2">The sequence shown here is derived from an EMBL/GenBank/DDBJ whole genome shotgun (WGS) entry which is preliminary data.</text>
</comment>
<gene>
    <name evidence="2" type="ORF">GOARA_053_00220</name>
</gene>
<evidence type="ECO:0000256" key="1">
    <source>
        <dbReference type="SAM" id="SignalP"/>
    </source>
</evidence>
<keyword evidence="3" id="KW-1185">Reference proteome</keyword>
<organism evidence="2 3">
    <name type="scientific">Gordonia araii NBRC 100433</name>
    <dbReference type="NCBI Taxonomy" id="1073574"/>
    <lineage>
        <taxon>Bacteria</taxon>
        <taxon>Bacillati</taxon>
        <taxon>Actinomycetota</taxon>
        <taxon>Actinomycetes</taxon>
        <taxon>Mycobacteriales</taxon>
        <taxon>Gordoniaceae</taxon>
        <taxon>Gordonia</taxon>
    </lineage>
</organism>
<feature type="chain" id="PRO_5003495579" evidence="1">
    <location>
        <begin position="31"/>
        <end position="400"/>
    </location>
</feature>
<keyword evidence="1" id="KW-0732">Signal</keyword>
<dbReference type="STRING" id="1073574.GOARA_053_00220"/>
<dbReference type="RefSeq" id="WP_007322271.1">
    <property type="nucleotide sequence ID" value="NZ_BAEE01000053.1"/>
</dbReference>
<dbReference type="PANTHER" id="PTHR34853:SF1">
    <property type="entry name" value="LIPASE 5"/>
    <property type="match status" value="1"/>
</dbReference>
<name>G7H2X1_9ACTN</name>
<dbReference type="SUPFAM" id="SSF53474">
    <property type="entry name" value="alpha/beta-Hydrolases"/>
    <property type="match status" value="1"/>
</dbReference>
<dbReference type="EMBL" id="BAEE01000053">
    <property type="protein sequence ID" value="GAB10196.1"/>
    <property type="molecule type" value="Genomic_DNA"/>
</dbReference>
<dbReference type="GO" id="GO:0016042">
    <property type="term" value="P:lipid catabolic process"/>
    <property type="evidence" value="ECO:0007669"/>
    <property type="project" value="InterPro"/>
</dbReference>
<dbReference type="AlphaFoldDB" id="G7H2X1"/>
<accession>G7H2X1</accession>
<dbReference type="Gene3D" id="3.40.50.1820">
    <property type="entry name" value="alpha/beta hydrolase"/>
    <property type="match status" value="1"/>
</dbReference>
<dbReference type="PIRSF" id="PIRSF029171">
    <property type="entry name" value="Esterase_LipA"/>
    <property type="match status" value="1"/>
</dbReference>
<evidence type="ECO:0000313" key="2">
    <source>
        <dbReference type="EMBL" id="GAB10196.1"/>
    </source>
</evidence>
<sequence>MNHRFRVRVFAAAVASAAGLSAAALPAVSAAPTAPGTLIRSAPLSSPLTAMASARLLTLVTRDSHERRRTMTASLFVPRSAWPGPGRRPLVGMAVGTYGQGDRCAPSYAFTTPVSVSGAGGQVGYEASSVALLLARGYAVVVPDYLGMRQRGTHTYLNRVEQGRAVIDAVRAGAAAAGPTGAVGFWGYSQGGAAAGAAAELQPSYAPALPLRAVYSGAPPRDVAAALRTRSVIALPTAGWAANSAIATEPGLRGPIDAVLSPAGREFLRRVAHMCLPDAAAAYGLLPPSRLTADGRPVVEALLAIPGFARWAAAQRLGRVAPRAPVLVHSARNDDVVPFADQAGLVRSWRARGTPVRHLVFELPATVPGLGMDHSFPHQVDNERALSWFGQHLLRPQPRG</sequence>
<protein>
    <submittedName>
        <fullName evidence="2">Putative lipase</fullName>
    </submittedName>
</protein>
<dbReference type="Proteomes" id="UP000035088">
    <property type="component" value="Unassembled WGS sequence"/>
</dbReference>
<dbReference type="InterPro" id="IPR029058">
    <property type="entry name" value="AB_hydrolase_fold"/>
</dbReference>
<dbReference type="Gene3D" id="1.10.260.130">
    <property type="match status" value="1"/>
</dbReference>
<dbReference type="InterPro" id="IPR005152">
    <property type="entry name" value="Lipase_secreted"/>
</dbReference>
<reference evidence="2 3" key="1">
    <citation type="submission" date="2011-11" db="EMBL/GenBank/DDBJ databases">
        <title>Whole genome shotgun sequence of Gordonia araii NBRC 100433.</title>
        <authorList>
            <person name="Yoshida Y."/>
            <person name="Hosoyama A."/>
            <person name="Tsuchikane K."/>
            <person name="Katsumata H."/>
            <person name="Yamazaki S."/>
            <person name="Fujita N."/>
        </authorList>
    </citation>
    <scope>NUCLEOTIDE SEQUENCE [LARGE SCALE GENOMIC DNA]</scope>
    <source>
        <strain evidence="2 3">NBRC 100433</strain>
    </source>
</reference>
<dbReference type="Pfam" id="PF03583">
    <property type="entry name" value="LIP"/>
    <property type="match status" value="1"/>
</dbReference>
<dbReference type="PANTHER" id="PTHR34853">
    <property type="match status" value="1"/>
</dbReference>
<evidence type="ECO:0000313" key="3">
    <source>
        <dbReference type="Proteomes" id="UP000035088"/>
    </source>
</evidence>
<proteinExistence type="predicted"/>
<dbReference type="OrthoDB" id="9798122at2"/>
<dbReference type="GO" id="GO:0004806">
    <property type="term" value="F:triacylglycerol lipase activity"/>
    <property type="evidence" value="ECO:0007669"/>
    <property type="project" value="InterPro"/>
</dbReference>